<dbReference type="PROSITE" id="PS00178">
    <property type="entry name" value="AA_TRNA_LIGASE_I"/>
    <property type="match status" value="1"/>
</dbReference>
<dbReference type="InterPro" id="IPR001412">
    <property type="entry name" value="aa-tRNA-synth_I_CS"/>
</dbReference>
<dbReference type="GO" id="GO:0008270">
    <property type="term" value="F:zinc ion binding"/>
    <property type="evidence" value="ECO:0007669"/>
    <property type="project" value="InterPro"/>
</dbReference>
<dbReference type="Pfam" id="PF00749">
    <property type="entry name" value="tRNA-synt_1c"/>
    <property type="match status" value="2"/>
</dbReference>
<dbReference type="SUPFAM" id="SSF48163">
    <property type="entry name" value="An anticodon-binding domain of class I aminoacyl-tRNA synthetases"/>
    <property type="match status" value="1"/>
</dbReference>
<dbReference type="CDD" id="cd00808">
    <property type="entry name" value="GluRS_core"/>
    <property type="match status" value="1"/>
</dbReference>
<dbReference type="Proteomes" id="UP000228535">
    <property type="component" value="Unassembled WGS sequence"/>
</dbReference>
<comment type="similarity">
    <text evidence="1 8">Belongs to the class-I aminoacyl-tRNA synthetase family. Glutamate--tRNA ligase type 1 subfamily.</text>
</comment>
<dbReference type="Pfam" id="PF19269">
    <property type="entry name" value="Anticodon_2"/>
    <property type="match status" value="1"/>
</dbReference>
<evidence type="ECO:0000256" key="7">
    <source>
        <dbReference type="ARBA" id="ARBA00023146"/>
    </source>
</evidence>
<dbReference type="SUPFAM" id="SSF52374">
    <property type="entry name" value="Nucleotidylyl transferase"/>
    <property type="match status" value="1"/>
</dbReference>
<name>A0A2M9ARP5_9BACT</name>
<dbReference type="NCBIfam" id="TIGR00464">
    <property type="entry name" value="gltX_bact"/>
    <property type="match status" value="1"/>
</dbReference>
<dbReference type="Gene3D" id="1.10.10.350">
    <property type="match status" value="1"/>
</dbReference>
<evidence type="ECO:0000256" key="5">
    <source>
        <dbReference type="ARBA" id="ARBA00022840"/>
    </source>
</evidence>
<dbReference type="InterPro" id="IPR004527">
    <property type="entry name" value="Glu-tRNA-ligase_bac/mito"/>
</dbReference>
<keyword evidence="4 8" id="KW-0547">Nucleotide-binding</keyword>
<dbReference type="FunFam" id="3.40.50.620:FF:000127">
    <property type="entry name" value="Glutamate--tRNA ligase"/>
    <property type="match status" value="1"/>
</dbReference>
<keyword evidence="3 8" id="KW-0436">Ligase</keyword>
<dbReference type="EC" id="6.1.1.17" evidence="8"/>
<dbReference type="InterPro" id="IPR000924">
    <property type="entry name" value="Glu/Gln-tRNA-synth"/>
</dbReference>
<dbReference type="GO" id="GO:0006424">
    <property type="term" value="P:glutamyl-tRNA aminoacylation"/>
    <property type="evidence" value="ECO:0007669"/>
    <property type="project" value="UniProtKB-UniRule"/>
</dbReference>
<dbReference type="InterPro" id="IPR008925">
    <property type="entry name" value="aa_tRNA-synth_I_cd-bd_sf"/>
</dbReference>
<dbReference type="OrthoDB" id="9807503at2"/>
<proteinExistence type="inferred from homology"/>
<dbReference type="InterPro" id="IPR020751">
    <property type="entry name" value="aa-tRNA-synth_I_codon-bd_sub2"/>
</dbReference>
<feature type="short sequence motif" description="'HIGH' region" evidence="8">
    <location>
        <begin position="11"/>
        <end position="21"/>
    </location>
</feature>
<dbReference type="InterPro" id="IPR014729">
    <property type="entry name" value="Rossmann-like_a/b/a_fold"/>
</dbReference>
<evidence type="ECO:0000313" key="11">
    <source>
        <dbReference type="EMBL" id="PJJ48376.1"/>
    </source>
</evidence>
<comment type="catalytic activity">
    <reaction evidence="8">
        <text>tRNA(Glu) + L-glutamate + ATP = L-glutamyl-tRNA(Glu) + AMP + diphosphate</text>
        <dbReference type="Rhea" id="RHEA:23540"/>
        <dbReference type="Rhea" id="RHEA-COMP:9663"/>
        <dbReference type="Rhea" id="RHEA-COMP:9680"/>
        <dbReference type="ChEBI" id="CHEBI:29985"/>
        <dbReference type="ChEBI" id="CHEBI:30616"/>
        <dbReference type="ChEBI" id="CHEBI:33019"/>
        <dbReference type="ChEBI" id="CHEBI:78442"/>
        <dbReference type="ChEBI" id="CHEBI:78520"/>
        <dbReference type="ChEBI" id="CHEBI:456215"/>
        <dbReference type="EC" id="6.1.1.17"/>
    </reaction>
</comment>
<sequence length="519" mass="58684">MEREVRVRFAPSPTGPLHIGGVRTALYNYLFARKMGGKMLLRIEDTDQNRFVPGAEQYIAESLKWCGIELDESPWSETPGPHAPYRQSERKPMYMEYAMQLINSGHAYYAFDTPEELDAMRARLTAAKVPNPQYNSITRTQMRNSLTLPEDEVKQLLDGGSPYVIRLKVPRKEEVRFNDMIRGWVVVHSSSIDDKVLMKSDGMPTYHLANIVDDHLMEITHVIRGEEWLPSAPLHVLLYRYFGWEDTMPQFAHLPLLLKPDGTGKLSKRDGDRLGFPVFPLEWHGTDAETGQPTVSSGYRESGYLPDAFINFLAFLGWNPGSQQEIFSMSELIQAFSIERVSKSPARFDQNKVRWYNEHYLRAKPDAELAQFLLTALQEHNIECSEEKAVQIVAAMKERVTFPQDFWREAQYFFIAPETYDEQVISKKWNAPTAAALQAFAQELPAATDTTPDGIKALLTQVLERQGVKIGQVLQALRTVVTGVAAGPDLMAIMSILGGQETAQRIEAAVTRLADKISA</sequence>
<dbReference type="GO" id="GO:0005829">
    <property type="term" value="C:cytosol"/>
    <property type="evidence" value="ECO:0007669"/>
    <property type="project" value="TreeGrafter"/>
</dbReference>
<dbReference type="PANTHER" id="PTHR43311:SF2">
    <property type="entry name" value="GLUTAMATE--TRNA LIGASE, MITOCHONDRIAL-RELATED"/>
    <property type="match status" value="1"/>
</dbReference>
<dbReference type="HAMAP" id="MF_00022">
    <property type="entry name" value="Glu_tRNA_synth_type1"/>
    <property type="match status" value="1"/>
</dbReference>
<evidence type="ECO:0000259" key="10">
    <source>
        <dbReference type="Pfam" id="PF19269"/>
    </source>
</evidence>
<evidence type="ECO:0000256" key="3">
    <source>
        <dbReference type="ARBA" id="ARBA00022598"/>
    </source>
</evidence>
<dbReference type="RefSeq" id="WP_100338322.1">
    <property type="nucleotide sequence ID" value="NZ_PGFA01000004.1"/>
</dbReference>
<evidence type="ECO:0000259" key="9">
    <source>
        <dbReference type="Pfam" id="PF00749"/>
    </source>
</evidence>
<comment type="subunit">
    <text evidence="8">Monomer.</text>
</comment>
<reference evidence="11 12" key="1">
    <citation type="submission" date="2017-11" db="EMBL/GenBank/DDBJ databases">
        <title>Genomic Encyclopedia of Archaeal and Bacterial Type Strains, Phase II (KMG-II): From Individual Species to Whole Genera.</title>
        <authorList>
            <person name="Goeker M."/>
        </authorList>
    </citation>
    <scope>NUCLEOTIDE SEQUENCE [LARGE SCALE GENOMIC DNA]</scope>
    <source>
        <strain evidence="11 12">DSM 11115</strain>
    </source>
</reference>
<evidence type="ECO:0000256" key="6">
    <source>
        <dbReference type="ARBA" id="ARBA00022917"/>
    </source>
</evidence>
<comment type="caution">
    <text evidence="8">Lacks conserved residue(s) required for the propagation of feature annotation.</text>
</comment>
<comment type="function">
    <text evidence="8">Catalyzes the attachment of glutamate to tRNA(Glu) in a two-step reaction: glutamate is first activated by ATP to form Glu-AMP and then transferred to the acceptor end of tRNA(Glu).</text>
</comment>
<evidence type="ECO:0000256" key="4">
    <source>
        <dbReference type="ARBA" id="ARBA00022741"/>
    </source>
</evidence>
<dbReference type="InterPro" id="IPR033910">
    <property type="entry name" value="GluRS_core"/>
</dbReference>
<dbReference type="InterPro" id="IPR020058">
    <property type="entry name" value="Glu/Gln-tRNA-synth_Ib_cat-dom"/>
</dbReference>
<feature type="domain" description="Glutamyl/glutaminyl-tRNA synthetase class Ib catalytic" evidence="9">
    <location>
        <begin position="4"/>
        <end position="274"/>
    </location>
</feature>
<keyword evidence="12" id="KW-1185">Reference proteome</keyword>
<evidence type="ECO:0000256" key="8">
    <source>
        <dbReference type="HAMAP-Rule" id="MF_00022"/>
    </source>
</evidence>
<dbReference type="InterPro" id="IPR049940">
    <property type="entry name" value="GluQ/Sye"/>
</dbReference>
<feature type="short sequence motif" description="'KMSKS' region" evidence="8">
    <location>
        <begin position="265"/>
        <end position="269"/>
    </location>
</feature>
<dbReference type="PRINTS" id="PR00987">
    <property type="entry name" value="TRNASYNTHGLU"/>
</dbReference>
<feature type="domain" description="Aminoacyl-tRNA synthetase class I anticodon-binding" evidence="10">
    <location>
        <begin position="383"/>
        <end position="509"/>
    </location>
</feature>
<dbReference type="EMBL" id="PGFA01000004">
    <property type="protein sequence ID" value="PJJ48376.1"/>
    <property type="molecule type" value="Genomic_DNA"/>
</dbReference>
<keyword evidence="7 8" id="KW-0030">Aminoacyl-tRNA synthetase</keyword>
<dbReference type="GO" id="GO:0005524">
    <property type="term" value="F:ATP binding"/>
    <property type="evidence" value="ECO:0007669"/>
    <property type="project" value="UniProtKB-UniRule"/>
</dbReference>
<evidence type="ECO:0000256" key="2">
    <source>
        <dbReference type="ARBA" id="ARBA00022490"/>
    </source>
</evidence>
<keyword evidence="5 8" id="KW-0067">ATP-binding</keyword>
<keyword evidence="6 8" id="KW-0648">Protein biosynthesis</keyword>
<comment type="subcellular location">
    <subcellularLocation>
        <location evidence="8">Cytoplasm</location>
    </subcellularLocation>
</comment>
<dbReference type="GO" id="GO:0004818">
    <property type="term" value="F:glutamate-tRNA ligase activity"/>
    <property type="evidence" value="ECO:0007669"/>
    <property type="project" value="UniProtKB-UniRule"/>
</dbReference>
<dbReference type="Gene3D" id="3.40.50.620">
    <property type="entry name" value="HUPs"/>
    <property type="match status" value="1"/>
</dbReference>
<evidence type="ECO:0000256" key="1">
    <source>
        <dbReference type="ARBA" id="ARBA00007894"/>
    </source>
</evidence>
<accession>A0A2M9ARP5</accession>
<evidence type="ECO:0000313" key="12">
    <source>
        <dbReference type="Proteomes" id="UP000228535"/>
    </source>
</evidence>
<keyword evidence="2 8" id="KW-0963">Cytoplasm</keyword>
<protein>
    <recommendedName>
        <fullName evidence="8">Glutamate--tRNA ligase</fullName>
        <ecNumber evidence="8">6.1.1.17</ecNumber>
    </recommendedName>
    <alternativeName>
        <fullName evidence="8">Glutamyl-tRNA synthetase</fullName>
        <shortName evidence="8">GluRS</shortName>
    </alternativeName>
</protein>
<dbReference type="AlphaFoldDB" id="A0A2M9ARP5"/>
<feature type="domain" description="Glutamyl/glutaminyl-tRNA synthetase class Ib catalytic" evidence="9">
    <location>
        <begin position="297"/>
        <end position="355"/>
    </location>
</feature>
<feature type="binding site" evidence="8">
    <location>
        <position position="268"/>
    </location>
    <ligand>
        <name>ATP</name>
        <dbReference type="ChEBI" id="CHEBI:30616"/>
    </ligand>
</feature>
<comment type="caution">
    <text evidence="11">The sequence shown here is derived from an EMBL/GenBank/DDBJ whole genome shotgun (WGS) entry which is preliminary data.</text>
</comment>
<gene>
    <name evidence="8" type="primary">gltX</name>
    <name evidence="11" type="ORF">CLV45_4078</name>
</gene>
<dbReference type="GO" id="GO:0000049">
    <property type="term" value="F:tRNA binding"/>
    <property type="evidence" value="ECO:0007669"/>
    <property type="project" value="InterPro"/>
</dbReference>
<dbReference type="PANTHER" id="PTHR43311">
    <property type="entry name" value="GLUTAMATE--TRNA LIGASE"/>
    <property type="match status" value="1"/>
</dbReference>
<dbReference type="InterPro" id="IPR045462">
    <property type="entry name" value="aa-tRNA-synth_I_cd-bd"/>
</dbReference>
<organism evidence="11 12">
    <name type="scientific">Hymenobacter chitinivorans DSM 11115</name>
    <dbReference type="NCBI Taxonomy" id="1121954"/>
    <lineage>
        <taxon>Bacteria</taxon>
        <taxon>Pseudomonadati</taxon>
        <taxon>Bacteroidota</taxon>
        <taxon>Cytophagia</taxon>
        <taxon>Cytophagales</taxon>
        <taxon>Hymenobacteraceae</taxon>
        <taxon>Hymenobacter</taxon>
    </lineage>
</organism>